<evidence type="ECO:0000256" key="6">
    <source>
        <dbReference type="HAMAP-Rule" id="MF_00836"/>
    </source>
</evidence>
<name>A0ABW5QPI3_9HYPH</name>
<keyword evidence="4 6" id="KW-0547">Nucleotide-binding</keyword>
<evidence type="ECO:0000256" key="2">
    <source>
        <dbReference type="ARBA" id="ARBA00005069"/>
    </source>
</evidence>
<reference evidence="9" key="1">
    <citation type="journal article" date="2019" name="Int. J. Syst. Evol. Microbiol.">
        <title>The Global Catalogue of Microorganisms (GCM) 10K type strain sequencing project: providing services to taxonomists for standard genome sequencing and annotation.</title>
        <authorList>
            <consortium name="The Broad Institute Genomics Platform"/>
            <consortium name="The Broad Institute Genome Sequencing Center for Infectious Disease"/>
            <person name="Wu L."/>
            <person name="Ma J."/>
        </authorList>
    </citation>
    <scope>NUCLEOTIDE SEQUENCE [LARGE SCALE GENOMIC DNA]</scope>
    <source>
        <strain evidence="9">CCM 7427</strain>
    </source>
</reference>
<feature type="domain" description="Guanylate kinase/L-type calcium channel beta subunit" evidence="7">
    <location>
        <begin position="14"/>
        <end position="191"/>
    </location>
</feature>
<keyword evidence="3 6" id="KW-0808">Transferase</keyword>
<evidence type="ECO:0000259" key="7">
    <source>
        <dbReference type="SMART" id="SM00072"/>
    </source>
</evidence>
<comment type="pathway">
    <text evidence="2 6">Metabolic intermediate biosynthesis; 5-phospho-alpha-D-ribose 1-diphosphate biosynthesis; 5-phospho-alpha-D-ribose 1-diphosphate from D-ribose 5-phosphate (route II): step 3/3.</text>
</comment>
<keyword evidence="5 6" id="KW-0067">ATP-binding</keyword>
<gene>
    <name evidence="6 8" type="primary">phnN</name>
    <name evidence="8" type="ORF">ACFSX5_17715</name>
</gene>
<evidence type="ECO:0000256" key="3">
    <source>
        <dbReference type="ARBA" id="ARBA00022679"/>
    </source>
</evidence>
<dbReference type="InterPro" id="IPR012699">
    <property type="entry name" value="PhnN"/>
</dbReference>
<dbReference type="SUPFAM" id="SSF52540">
    <property type="entry name" value="P-loop containing nucleoside triphosphate hydrolases"/>
    <property type="match status" value="1"/>
</dbReference>
<evidence type="ECO:0000256" key="1">
    <source>
        <dbReference type="ARBA" id="ARBA00000373"/>
    </source>
</evidence>
<evidence type="ECO:0000313" key="9">
    <source>
        <dbReference type="Proteomes" id="UP001597521"/>
    </source>
</evidence>
<sequence>MSTLLQTAALHPGSGTFVAVVGSSGVGKDSLMAYARARLPADQFVFVRRVITRDADGGSEDHDTLDRACFEAAARAGQFALSWEAHGLCYGLPISLEADLASGRTVVANVSRAIIPTLTERYPHALVVEVVAERQVIAERLAARGRETQDAIRSRLDRTVTTALPPGVVRINNSTGLETAGERLVQLLQAC</sequence>
<organism evidence="8 9">
    <name type="scientific">Devosia albogilva</name>
    <dbReference type="NCBI Taxonomy" id="429726"/>
    <lineage>
        <taxon>Bacteria</taxon>
        <taxon>Pseudomonadati</taxon>
        <taxon>Pseudomonadota</taxon>
        <taxon>Alphaproteobacteria</taxon>
        <taxon>Hyphomicrobiales</taxon>
        <taxon>Devosiaceae</taxon>
        <taxon>Devosia</taxon>
    </lineage>
</organism>
<evidence type="ECO:0000256" key="4">
    <source>
        <dbReference type="ARBA" id="ARBA00022741"/>
    </source>
</evidence>
<dbReference type="NCBIfam" id="TIGR02322">
    <property type="entry name" value="phosphon_PhnN"/>
    <property type="match status" value="1"/>
</dbReference>
<comment type="caution">
    <text evidence="6">Lacks conserved residue(s) required for the propagation of feature annotation.</text>
</comment>
<comment type="catalytic activity">
    <reaction evidence="1 6">
        <text>alpha-D-ribose 1,5-bisphosphate + ATP = 5-phospho-alpha-D-ribose 1-diphosphate + ADP</text>
        <dbReference type="Rhea" id="RHEA:20109"/>
        <dbReference type="ChEBI" id="CHEBI:30616"/>
        <dbReference type="ChEBI" id="CHEBI:58017"/>
        <dbReference type="ChEBI" id="CHEBI:68688"/>
        <dbReference type="ChEBI" id="CHEBI:456216"/>
        <dbReference type="EC" id="2.7.4.23"/>
    </reaction>
</comment>
<evidence type="ECO:0000256" key="5">
    <source>
        <dbReference type="ARBA" id="ARBA00022840"/>
    </source>
</evidence>
<dbReference type="Proteomes" id="UP001597521">
    <property type="component" value="Unassembled WGS sequence"/>
</dbReference>
<dbReference type="HAMAP" id="MF_00836">
    <property type="entry name" value="PhnN"/>
    <property type="match status" value="1"/>
</dbReference>
<proteinExistence type="inferred from homology"/>
<dbReference type="EC" id="2.7.4.23" evidence="6"/>
<dbReference type="InterPro" id="IPR027417">
    <property type="entry name" value="P-loop_NTPase"/>
</dbReference>
<dbReference type="RefSeq" id="WP_386835206.1">
    <property type="nucleotide sequence ID" value="NZ_JBHUNP010000001.1"/>
</dbReference>
<comment type="similarity">
    <text evidence="6">Belongs to the ribose 1,5-bisphosphokinase family.</text>
</comment>
<dbReference type="SMART" id="SM00072">
    <property type="entry name" value="GuKc"/>
    <property type="match status" value="1"/>
</dbReference>
<keyword evidence="9" id="KW-1185">Reference proteome</keyword>
<accession>A0ABW5QPI3</accession>
<dbReference type="EMBL" id="JBHUNP010000001">
    <property type="protein sequence ID" value="MFD2649628.1"/>
    <property type="molecule type" value="Genomic_DNA"/>
</dbReference>
<dbReference type="InterPro" id="IPR008145">
    <property type="entry name" value="GK/Ca_channel_bsu"/>
</dbReference>
<comment type="caution">
    <text evidence="8">The sequence shown here is derived from an EMBL/GenBank/DDBJ whole genome shotgun (WGS) entry which is preliminary data.</text>
</comment>
<evidence type="ECO:0000313" key="8">
    <source>
        <dbReference type="EMBL" id="MFD2649628.1"/>
    </source>
</evidence>
<protein>
    <recommendedName>
        <fullName evidence="6">Ribose 1,5-bisphosphate phosphokinase PhnN</fullName>
        <ecNumber evidence="6">2.7.4.23</ecNumber>
    </recommendedName>
    <alternativeName>
        <fullName evidence="6">Ribose 1,5-bisphosphokinase</fullName>
    </alternativeName>
</protein>
<dbReference type="Gene3D" id="3.40.50.300">
    <property type="entry name" value="P-loop containing nucleotide triphosphate hydrolases"/>
    <property type="match status" value="1"/>
</dbReference>
<comment type="function">
    <text evidence="6">Catalyzes the phosphorylation of ribose 1,5-bisphosphate to 5-phospho-D-ribosyl alpha-1-diphosphate (PRPP).</text>
</comment>